<protein>
    <submittedName>
        <fullName evidence="4">Enoyl-CoA hydratase</fullName>
    </submittedName>
</protein>
<accession>A0A317FGT6</accession>
<dbReference type="Gene3D" id="3.40.718.10">
    <property type="entry name" value="Isopropylmalate Dehydrogenase"/>
    <property type="match status" value="1"/>
</dbReference>
<evidence type="ECO:0000259" key="3">
    <source>
        <dbReference type="Pfam" id="PF01515"/>
    </source>
</evidence>
<proteinExistence type="predicted"/>
<evidence type="ECO:0000256" key="1">
    <source>
        <dbReference type="ARBA" id="ARBA00022679"/>
    </source>
</evidence>
<dbReference type="GO" id="GO:0016746">
    <property type="term" value="F:acyltransferase activity"/>
    <property type="evidence" value="ECO:0007669"/>
    <property type="project" value="UniProtKB-KW"/>
</dbReference>
<dbReference type="EMBL" id="QGNA01000001">
    <property type="protein sequence ID" value="PWS38005.1"/>
    <property type="molecule type" value="Genomic_DNA"/>
</dbReference>
<dbReference type="OrthoDB" id="9800237at2"/>
<dbReference type="InterPro" id="IPR029069">
    <property type="entry name" value="HotDog_dom_sf"/>
</dbReference>
<dbReference type="PANTHER" id="PTHR43356">
    <property type="entry name" value="PHOSPHATE ACETYLTRANSFERASE"/>
    <property type="match status" value="1"/>
</dbReference>
<evidence type="ECO:0000313" key="5">
    <source>
        <dbReference type="Proteomes" id="UP000245765"/>
    </source>
</evidence>
<dbReference type="Pfam" id="PF01515">
    <property type="entry name" value="PTA_PTB"/>
    <property type="match status" value="1"/>
</dbReference>
<gene>
    <name evidence="4" type="ORF">DFH01_01450</name>
</gene>
<feature type="domain" description="Phosphate acetyl/butaryl transferase" evidence="3">
    <location>
        <begin position="214"/>
        <end position="424"/>
    </location>
</feature>
<dbReference type="Proteomes" id="UP000245765">
    <property type="component" value="Unassembled WGS sequence"/>
</dbReference>
<dbReference type="PANTHER" id="PTHR43356:SF2">
    <property type="entry name" value="PHOSPHATE ACETYLTRANSFERASE"/>
    <property type="match status" value="1"/>
</dbReference>
<keyword evidence="5" id="KW-1185">Reference proteome</keyword>
<dbReference type="NCBIfam" id="NF006045">
    <property type="entry name" value="PRK08190.1"/>
    <property type="match status" value="1"/>
</dbReference>
<dbReference type="RefSeq" id="WP_109868627.1">
    <property type="nucleotide sequence ID" value="NZ_QGNA01000001.1"/>
</dbReference>
<dbReference type="InterPro" id="IPR002505">
    <property type="entry name" value="PTA_PTB"/>
</dbReference>
<dbReference type="AlphaFoldDB" id="A0A317FGT6"/>
<comment type="caution">
    <text evidence="4">The sequence shown here is derived from an EMBL/GenBank/DDBJ whole genome shotgun (WGS) entry which is preliminary data.</text>
</comment>
<evidence type="ECO:0000256" key="2">
    <source>
        <dbReference type="ARBA" id="ARBA00023315"/>
    </source>
</evidence>
<name>A0A317FGT6_9PROT</name>
<organism evidence="4 5">
    <name type="scientific">Falsiroseomonas bella</name>
    <dbReference type="NCBI Taxonomy" id="2184016"/>
    <lineage>
        <taxon>Bacteria</taxon>
        <taxon>Pseudomonadati</taxon>
        <taxon>Pseudomonadota</taxon>
        <taxon>Alphaproteobacteria</taxon>
        <taxon>Acetobacterales</taxon>
        <taxon>Roseomonadaceae</taxon>
        <taxon>Falsiroseomonas</taxon>
    </lineage>
</organism>
<keyword evidence="1" id="KW-0808">Transferase</keyword>
<dbReference type="SUPFAM" id="SSF53659">
    <property type="entry name" value="Isocitrate/Isopropylmalate dehydrogenase-like"/>
    <property type="match status" value="1"/>
</dbReference>
<dbReference type="NCBIfam" id="NF008852">
    <property type="entry name" value="PRK11890.1"/>
    <property type="match status" value="1"/>
</dbReference>
<reference evidence="5" key="1">
    <citation type="submission" date="2018-05" db="EMBL/GenBank/DDBJ databases">
        <authorList>
            <person name="Du Z."/>
            <person name="Wang X."/>
        </authorList>
    </citation>
    <scope>NUCLEOTIDE SEQUENCE [LARGE SCALE GENOMIC DNA]</scope>
    <source>
        <strain evidence="5">CQN31</strain>
    </source>
</reference>
<dbReference type="SUPFAM" id="SSF54637">
    <property type="entry name" value="Thioesterase/thiol ester dehydrase-isomerase"/>
    <property type="match status" value="1"/>
</dbReference>
<dbReference type="Gene3D" id="3.10.129.10">
    <property type="entry name" value="Hotdog Thioesterase"/>
    <property type="match status" value="1"/>
</dbReference>
<dbReference type="InterPro" id="IPR050500">
    <property type="entry name" value="Phos_Acetyltrans/Butyryltrans"/>
</dbReference>
<keyword evidence="2" id="KW-0012">Acyltransferase</keyword>
<sequence>MDASPAFPPGARHALRHRITAAELAPVAALIGSADPALASRAAATLMTRLLVTRFPGPGTRLLREDFRYAGPLTEGDLLDLSAEVAGAGPPGALLLRCAVRREDGSAVLEGMAEVAPPAAPALSPDTPFGTQPRRMLEILLARCRPLPPVPTAVAHPCDAASLEGTLLAARHGLIAPILVGPEARIRAAAEAAGLDLTGCELVPTPHSHASAEAAVALVAQGRAAALMKGSLHTDELLGAAIAREAGLRTERRVSHAFVMDAPLYPRLLIITDAAVNIAPDLEAKADIVRNAIRLAAAIGIELPRVALLSAVETVTPKMVSTLDAAALCKMADRGQITGGLLDGPLAFDNAVSEAAAQAKGIVSGVAGRADILVVPDIESGNMLAKQLAHLGGAEGAGIVLGLRVPMALTSRSDDATSRLASAALLRLMAEG</sequence>
<evidence type="ECO:0000313" key="4">
    <source>
        <dbReference type="EMBL" id="PWS38005.1"/>
    </source>
</evidence>